<dbReference type="GO" id="GO:0004519">
    <property type="term" value="F:endonuclease activity"/>
    <property type="evidence" value="ECO:0007669"/>
    <property type="project" value="UniProtKB-KW"/>
</dbReference>
<reference evidence="2" key="2">
    <citation type="journal article" date="2021" name="PeerJ">
        <title>Extensive microbial diversity within the chicken gut microbiome revealed by metagenomics and culture.</title>
        <authorList>
            <person name="Gilroy R."/>
            <person name="Ravi A."/>
            <person name="Getino M."/>
            <person name="Pursley I."/>
            <person name="Horton D.L."/>
            <person name="Alikhan N.F."/>
            <person name="Baker D."/>
            <person name="Gharbi K."/>
            <person name="Hall N."/>
            <person name="Watson M."/>
            <person name="Adriaenssens E.M."/>
            <person name="Foster-Nyarko E."/>
            <person name="Jarju S."/>
            <person name="Secka A."/>
            <person name="Antonio M."/>
            <person name="Oren A."/>
            <person name="Chaudhuri R.R."/>
            <person name="La Ragione R."/>
            <person name="Hildebrand F."/>
            <person name="Pallen M.J."/>
        </authorList>
    </citation>
    <scope>NUCLEOTIDE SEQUENCE</scope>
    <source>
        <strain evidence="2">17073</strain>
    </source>
</reference>
<dbReference type="PANTHER" id="PTHR42834:SF1">
    <property type="entry name" value="ENDONUCLEASE_EXONUCLEASE_PHOSPHATASE FAMILY PROTEIN (AFU_ORTHOLOGUE AFUA_3G09210)"/>
    <property type="match status" value="1"/>
</dbReference>
<proteinExistence type="predicted"/>
<accession>A0A9D1LGW8</accession>
<evidence type="ECO:0000313" key="2">
    <source>
        <dbReference type="EMBL" id="HIU39324.1"/>
    </source>
</evidence>
<sequence>ITPAGPAIIGVSEVENRTVLEDLVKDEQIKGYNYQIVHHNSPDRRGIDVAMLYNPRMFRVLNVTHHTLVIPNYESFRTRDQTCVSGLLFGEPVSVIVNHWPSRTGGQRQSNYLREAAASLSKHIADSVLAVNPNQKIIIMGDLNDDPFDSSCAEILGAKKNEKDVEKGGWFNPWWQVLDDGIGTLAYKGQWNLFDQIIVNYNLTGDDRSTFKYFKCKVFNDIPGMKTLEGDRKGYPLRTYASGVYLNGFSDHYPTQIFLVRELKTK</sequence>
<dbReference type="Pfam" id="PF19580">
    <property type="entry name" value="Exo_endo_phos_3"/>
    <property type="match status" value="1"/>
</dbReference>
<gene>
    <name evidence="2" type="ORF">IAD18_06640</name>
</gene>
<feature type="non-terminal residue" evidence="2">
    <location>
        <position position="1"/>
    </location>
</feature>
<keyword evidence="2" id="KW-0540">Nuclease</keyword>
<dbReference type="SUPFAM" id="SSF56219">
    <property type="entry name" value="DNase I-like"/>
    <property type="match status" value="1"/>
</dbReference>
<evidence type="ECO:0000313" key="3">
    <source>
        <dbReference type="Proteomes" id="UP000824076"/>
    </source>
</evidence>
<name>A0A9D1LGW8_9BACT</name>
<dbReference type="PANTHER" id="PTHR42834">
    <property type="entry name" value="ENDONUCLEASE/EXONUCLEASE/PHOSPHATASE FAMILY PROTEIN (AFU_ORTHOLOGUE AFUA_3G09210)"/>
    <property type="match status" value="1"/>
</dbReference>
<protein>
    <submittedName>
        <fullName evidence="2">Endonuclease/exonuclease/phosphatase family protein</fullName>
    </submittedName>
</protein>
<dbReference type="InterPro" id="IPR005135">
    <property type="entry name" value="Endo/exonuclease/phosphatase"/>
</dbReference>
<comment type="caution">
    <text evidence="2">The sequence shown here is derived from an EMBL/GenBank/DDBJ whole genome shotgun (WGS) entry which is preliminary data.</text>
</comment>
<reference evidence="2" key="1">
    <citation type="submission" date="2020-10" db="EMBL/GenBank/DDBJ databases">
        <authorList>
            <person name="Gilroy R."/>
        </authorList>
    </citation>
    <scope>NUCLEOTIDE SEQUENCE</scope>
    <source>
        <strain evidence="2">17073</strain>
    </source>
</reference>
<organism evidence="2 3">
    <name type="scientific">Candidatus Limisoma intestinavium</name>
    <dbReference type="NCBI Taxonomy" id="2840856"/>
    <lineage>
        <taxon>Bacteria</taxon>
        <taxon>Pseudomonadati</taxon>
        <taxon>Bacteroidota</taxon>
        <taxon>Bacteroidia</taxon>
        <taxon>Bacteroidales</taxon>
        <taxon>Candidatus Limisoma</taxon>
    </lineage>
</organism>
<dbReference type="Gene3D" id="3.60.10.10">
    <property type="entry name" value="Endonuclease/exonuclease/phosphatase"/>
    <property type="match status" value="1"/>
</dbReference>
<dbReference type="AlphaFoldDB" id="A0A9D1LGW8"/>
<dbReference type="Proteomes" id="UP000824076">
    <property type="component" value="Unassembled WGS sequence"/>
</dbReference>
<keyword evidence="2" id="KW-0255">Endonuclease</keyword>
<feature type="domain" description="Endonuclease/exonuclease/phosphatase" evidence="1">
    <location>
        <begin position="5"/>
        <end position="260"/>
    </location>
</feature>
<keyword evidence="2" id="KW-0378">Hydrolase</keyword>
<dbReference type="EMBL" id="DVMS01000188">
    <property type="protein sequence ID" value="HIU39324.1"/>
    <property type="molecule type" value="Genomic_DNA"/>
</dbReference>
<dbReference type="InterPro" id="IPR036691">
    <property type="entry name" value="Endo/exonu/phosph_ase_sf"/>
</dbReference>
<evidence type="ECO:0000259" key="1">
    <source>
        <dbReference type="Pfam" id="PF19580"/>
    </source>
</evidence>